<organism evidence="1 3">
    <name type="scientific">Adineta steineri</name>
    <dbReference type="NCBI Taxonomy" id="433720"/>
    <lineage>
        <taxon>Eukaryota</taxon>
        <taxon>Metazoa</taxon>
        <taxon>Spiralia</taxon>
        <taxon>Gnathifera</taxon>
        <taxon>Rotifera</taxon>
        <taxon>Eurotatoria</taxon>
        <taxon>Bdelloidea</taxon>
        <taxon>Adinetida</taxon>
        <taxon>Adinetidae</taxon>
        <taxon>Adineta</taxon>
    </lineage>
</organism>
<dbReference type="Proteomes" id="UP000663868">
    <property type="component" value="Unassembled WGS sequence"/>
</dbReference>
<accession>A0A815S6G0</accession>
<reference evidence="1" key="1">
    <citation type="submission" date="2021-02" db="EMBL/GenBank/DDBJ databases">
        <authorList>
            <person name="Nowell W R."/>
        </authorList>
    </citation>
    <scope>NUCLEOTIDE SEQUENCE</scope>
</reference>
<comment type="caution">
    <text evidence="1">The sequence shown here is derived from an EMBL/GenBank/DDBJ whole genome shotgun (WGS) entry which is preliminary data.</text>
</comment>
<dbReference type="Proteomes" id="UP000663860">
    <property type="component" value="Unassembled WGS sequence"/>
</dbReference>
<evidence type="ECO:0000313" key="3">
    <source>
        <dbReference type="Proteomes" id="UP000663860"/>
    </source>
</evidence>
<gene>
    <name evidence="1" type="ORF">IZO911_LOCUS44178</name>
    <name evidence="2" type="ORF">KXQ929_LOCUS37506</name>
</gene>
<evidence type="ECO:0000313" key="2">
    <source>
        <dbReference type="EMBL" id="CAF4155476.1"/>
    </source>
</evidence>
<dbReference type="EMBL" id="CAJNOE010002509">
    <property type="protein sequence ID" value="CAF1484883.1"/>
    <property type="molecule type" value="Genomic_DNA"/>
</dbReference>
<dbReference type="AlphaFoldDB" id="A0A815S6G0"/>
<dbReference type="EMBL" id="CAJOBB010006251">
    <property type="protein sequence ID" value="CAF4155476.1"/>
    <property type="molecule type" value="Genomic_DNA"/>
</dbReference>
<sequence>MCQLPLKTSIIYPFIQKLFDVIFHPSNIFLTWGNEDNEMLKFQEYEFVNSLPLTSLHIINVQQKFKNWYNNTYKHGNDCPTIAVYYNNNNIDDSPHCTCIYRPYKNPDNSWSLQMAISTIYNQFLDKSWTRSNWGQGLDIRLYLNLKFNTLNYNVKSSLTSEQERIQLKLVNYAIDDCFAVTKLAFKIGHYLFK</sequence>
<evidence type="ECO:0000313" key="1">
    <source>
        <dbReference type="EMBL" id="CAF1484883.1"/>
    </source>
</evidence>
<proteinExistence type="predicted"/>
<name>A0A815S6G0_9BILA</name>
<protein>
    <submittedName>
        <fullName evidence="1">Uncharacterized protein</fullName>
    </submittedName>
</protein>